<dbReference type="CDD" id="cd06170">
    <property type="entry name" value="LuxR_C_like"/>
    <property type="match status" value="1"/>
</dbReference>
<dbReference type="PRINTS" id="PR00111">
    <property type="entry name" value="ABHYDROLASE"/>
</dbReference>
<dbReference type="PANTHER" id="PTHR43433:SF8">
    <property type="entry name" value="BIFUNCTIONAL LIPASE_ADENYLATE CYCLASE LIPJ"/>
    <property type="match status" value="1"/>
</dbReference>
<dbReference type="Proteomes" id="UP001606134">
    <property type="component" value="Unassembled WGS sequence"/>
</dbReference>
<dbReference type="PROSITE" id="PS50043">
    <property type="entry name" value="HTH_LUXR_2"/>
    <property type="match status" value="1"/>
</dbReference>
<dbReference type="GO" id="GO:0016787">
    <property type="term" value="F:hydrolase activity"/>
    <property type="evidence" value="ECO:0007669"/>
    <property type="project" value="UniProtKB-KW"/>
</dbReference>
<dbReference type="Pfam" id="PF00196">
    <property type="entry name" value="GerE"/>
    <property type="match status" value="1"/>
</dbReference>
<protein>
    <submittedName>
        <fullName evidence="2">Alpha/beta fold hydrolase</fullName>
    </submittedName>
</protein>
<dbReference type="InterPro" id="IPR000073">
    <property type="entry name" value="AB_hydrolase_1"/>
</dbReference>
<dbReference type="Pfam" id="PF00561">
    <property type="entry name" value="Abhydrolase_1"/>
    <property type="match status" value="1"/>
</dbReference>
<dbReference type="Gene3D" id="3.40.50.1820">
    <property type="entry name" value="alpha/beta hydrolase"/>
    <property type="match status" value="1"/>
</dbReference>
<dbReference type="PRINTS" id="PR00038">
    <property type="entry name" value="HTHLUXR"/>
</dbReference>
<dbReference type="PANTHER" id="PTHR43433">
    <property type="entry name" value="HYDROLASE, ALPHA/BETA FOLD FAMILY PROTEIN"/>
    <property type="match status" value="1"/>
</dbReference>
<organism evidence="2 3">
    <name type="scientific">Pelomonas candidula</name>
    <dbReference type="NCBI Taxonomy" id="3299025"/>
    <lineage>
        <taxon>Bacteria</taxon>
        <taxon>Pseudomonadati</taxon>
        <taxon>Pseudomonadota</taxon>
        <taxon>Betaproteobacteria</taxon>
        <taxon>Burkholderiales</taxon>
        <taxon>Sphaerotilaceae</taxon>
        <taxon>Roseateles</taxon>
    </lineage>
</organism>
<dbReference type="InterPro" id="IPR029058">
    <property type="entry name" value="AB_hydrolase_fold"/>
</dbReference>
<dbReference type="InterPro" id="IPR016032">
    <property type="entry name" value="Sig_transdc_resp-reg_C-effctor"/>
</dbReference>
<dbReference type="EMBL" id="JBIGIC010000004">
    <property type="protein sequence ID" value="MFG6487191.1"/>
    <property type="molecule type" value="Genomic_DNA"/>
</dbReference>
<feature type="domain" description="HTH luxR-type" evidence="1">
    <location>
        <begin position="287"/>
        <end position="352"/>
    </location>
</feature>
<accession>A0ABW7HB99</accession>
<evidence type="ECO:0000259" key="1">
    <source>
        <dbReference type="PROSITE" id="PS50043"/>
    </source>
</evidence>
<dbReference type="SUPFAM" id="SSF46894">
    <property type="entry name" value="C-terminal effector domain of the bipartite response regulators"/>
    <property type="match status" value="1"/>
</dbReference>
<dbReference type="InterPro" id="IPR000792">
    <property type="entry name" value="Tscrpt_reg_LuxR_C"/>
</dbReference>
<dbReference type="InterPro" id="IPR050471">
    <property type="entry name" value="AB_hydrolase"/>
</dbReference>
<dbReference type="SUPFAM" id="SSF53474">
    <property type="entry name" value="alpha/beta-Hydrolases"/>
    <property type="match status" value="1"/>
</dbReference>
<name>A0ABW7HB99_9BURK</name>
<comment type="caution">
    <text evidence="2">The sequence shown here is derived from an EMBL/GenBank/DDBJ whole genome shotgun (WGS) entry which is preliminary data.</text>
</comment>
<dbReference type="RefSeq" id="WP_394409532.1">
    <property type="nucleotide sequence ID" value="NZ_JBIGIC010000004.1"/>
</dbReference>
<keyword evidence="3" id="KW-1185">Reference proteome</keyword>
<dbReference type="Gene3D" id="1.10.10.10">
    <property type="entry name" value="Winged helix-like DNA-binding domain superfamily/Winged helix DNA-binding domain"/>
    <property type="match status" value="1"/>
</dbReference>
<gene>
    <name evidence="2" type="ORF">ACG04R_10965</name>
</gene>
<dbReference type="InterPro" id="IPR036388">
    <property type="entry name" value="WH-like_DNA-bd_sf"/>
</dbReference>
<sequence length="356" mass="38935">MAQRSDIRFVTSADGVQIAAARYGHGPLVLKAATWLTHIDPVQPGSIQQALIDEFSAAHTYVEYDTRGCGLSQRRVDEMSFEAWVRDLEAVADAYGADEPFTLLGFTCGAGVAVEYAARHPERVRQLILFGGFATSYFSTSHPDPAVRREGELMMELAAVGWGSSSPAFRQVFVSRFLPDATPAQWSAFDQLQRETCTPDVAARYLHSLYGINVKDAARHVRCPALLLHPKGDQMVPFEQGRRLASLIPGARFVPLEGRNHIPLPTEAAFAGFLREVRAFLGATAAPDAPTPRLTPRQAEVLRRIAGGATDKQVAAALRLSPRTVEMHVAGALRVLDCRTRAEAVHRATRLQLLEG</sequence>
<evidence type="ECO:0000313" key="3">
    <source>
        <dbReference type="Proteomes" id="UP001606134"/>
    </source>
</evidence>
<proteinExistence type="predicted"/>
<evidence type="ECO:0000313" key="2">
    <source>
        <dbReference type="EMBL" id="MFG6487191.1"/>
    </source>
</evidence>
<dbReference type="SMART" id="SM00421">
    <property type="entry name" value="HTH_LUXR"/>
    <property type="match status" value="1"/>
</dbReference>
<keyword evidence="2" id="KW-0378">Hydrolase</keyword>
<reference evidence="2 3" key="1">
    <citation type="submission" date="2024-08" db="EMBL/GenBank/DDBJ databases">
        <authorList>
            <person name="Lu H."/>
        </authorList>
    </citation>
    <scope>NUCLEOTIDE SEQUENCE [LARGE SCALE GENOMIC DNA]</scope>
    <source>
        <strain evidence="2 3">BYS78W</strain>
    </source>
</reference>